<proteinExistence type="inferred from homology"/>
<dbReference type="PROSITE" id="PS00482">
    <property type="entry name" value="DIHYDROOROTASE_1"/>
    <property type="match status" value="1"/>
</dbReference>
<feature type="region of interest" description="Disordered" evidence="14">
    <location>
        <begin position="904"/>
        <end position="939"/>
    </location>
</feature>
<dbReference type="FunFam" id="3.20.20.140:FF:000032">
    <property type="entry name" value="Allantoinase Dal1"/>
    <property type="match status" value="1"/>
</dbReference>
<comment type="cofactor">
    <cofactor evidence="2">
        <name>Zn(2+)</name>
        <dbReference type="ChEBI" id="CHEBI:29105"/>
    </cofactor>
</comment>
<keyword evidence="8" id="KW-0964">Secreted</keyword>
<dbReference type="GO" id="GO:0004038">
    <property type="term" value="F:allantoinase activity"/>
    <property type="evidence" value="ECO:0007669"/>
    <property type="project" value="UniProtKB-EC"/>
</dbReference>
<feature type="compositionally biased region" description="Basic residues" evidence="14">
    <location>
        <begin position="920"/>
        <end position="929"/>
    </location>
</feature>
<dbReference type="Pfam" id="PF03045">
    <property type="entry name" value="DAN"/>
    <property type="match status" value="1"/>
</dbReference>
<dbReference type="InterPro" id="IPR006207">
    <property type="entry name" value="Cys_knot_C"/>
</dbReference>
<dbReference type="InterPro" id="IPR050138">
    <property type="entry name" value="DHOase/Allantoinase_Hydrolase"/>
</dbReference>
<keyword evidence="10" id="KW-0732">Signal</keyword>
<feature type="domain" description="CTCK" evidence="15">
    <location>
        <begin position="534"/>
        <end position="633"/>
    </location>
</feature>
<dbReference type="InterPro" id="IPR032466">
    <property type="entry name" value="Metal_Hydrolase"/>
</dbReference>
<evidence type="ECO:0000259" key="15">
    <source>
        <dbReference type="SMART" id="SM00041"/>
    </source>
</evidence>
<evidence type="ECO:0000256" key="12">
    <source>
        <dbReference type="ARBA" id="ARBA00022833"/>
    </source>
</evidence>
<evidence type="ECO:0000256" key="1">
    <source>
        <dbReference type="ARBA" id="ARBA00001756"/>
    </source>
</evidence>
<dbReference type="Pfam" id="PF01979">
    <property type="entry name" value="Amidohydro_1"/>
    <property type="match status" value="1"/>
</dbReference>
<evidence type="ECO:0000256" key="8">
    <source>
        <dbReference type="ARBA" id="ARBA00022525"/>
    </source>
</evidence>
<comment type="pathway">
    <text evidence="4">Nitrogen metabolism; (S)-allantoin degradation; allantoate from (S)-allantoin: step 1/1.</text>
</comment>
<evidence type="ECO:0000256" key="11">
    <source>
        <dbReference type="ARBA" id="ARBA00022801"/>
    </source>
</evidence>
<evidence type="ECO:0000256" key="2">
    <source>
        <dbReference type="ARBA" id="ARBA00001947"/>
    </source>
</evidence>
<comment type="caution">
    <text evidence="16">The sequence shown here is derived from an EMBL/GenBank/DDBJ whole genome shotgun (WGS) entry which is preliminary data.</text>
</comment>
<evidence type="ECO:0000256" key="3">
    <source>
        <dbReference type="ARBA" id="ARBA00004613"/>
    </source>
</evidence>
<dbReference type="PANTHER" id="PTHR43668:SF2">
    <property type="entry name" value="ALLANTOINASE"/>
    <property type="match status" value="1"/>
</dbReference>
<dbReference type="SMART" id="SM00041">
    <property type="entry name" value="CT"/>
    <property type="match status" value="1"/>
</dbReference>
<comment type="similarity">
    <text evidence="5">Belongs to the metallo-dependent hydrolases superfamily. Allantoinase family.</text>
</comment>
<dbReference type="NCBIfam" id="TIGR03178">
    <property type="entry name" value="allantoinase"/>
    <property type="match status" value="1"/>
</dbReference>
<organism evidence="16 17">
    <name type="scientific">Culex pipiens pipiens</name>
    <name type="common">Northern house mosquito</name>
    <dbReference type="NCBI Taxonomy" id="38569"/>
    <lineage>
        <taxon>Eukaryota</taxon>
        <taxon>Metazoa</taxon>
        <taxon>Ecdysozoa</taxon>
        <taxon>Arthropoda</taxon>
        <taxon>Hexapoda</taxon>
        <taxon>Insecta</taxon>
        <taxon>Pterygota</taxon>
        <taxon>Neoptera</taxon>
        <taxon>Endopterygota</taxon>
        <taxon>Diptera</taxon>
        <taxon>Nematocera</taxon>
        <taxon>Culicoidea</taxon>
        <taxon>Culicidae</taxon>
        <taxon>Culicinae</taxon>
        <taxon>Culicini</taxon>
        <taxon>Culex</taxon>
        <taxon>Culex</taxon>
    </lineage>
</organism>
<dbReference type="EC" id="3.5.2.5" evidence="7"/>
<comment type="catalytic activity">
    <reaction evidence="1">
        <text>(S)-allantoin + H2O = allantoate + H(+)</text>
        <dbReference type="Rhea" id="RHEA:17029"/>
        <dbReference type="ChEBI" id="CHEBI:15377"/>
        <dbReference type="ChEBI" id="CHEBI:15378"/>
        <dbReference type="ChEBI" id="CHEBI:15678"/>
        <dbReference type="ChEBI" id="CHEBI:17536"/>
        <dbReference type="EC" id="3.5.2.5"/>
    </reaction>
</comment>
<evidence type="ECO:0000256" key="14">
    <source>
        <dbReference type="SAM" id="MobiDB-lite"/>
    </source>
</evidence>
<dbReference type="Gene3D" id="3.20.20.140">
    <property type="entry name" value="Metal-dependent hydrolases"/>
    <property type="match status" value="1"/>
</dbReference>
<keyword evidence="9" id="KW-0479">Metal-binding</keyword>
<name>A0ABD1DBD1_CULPP</name>
<evidence type="ECO:0000256" key="6">
    <source>
        <dbReference type="ARBA" id="ARBA00011881"/>
    </source>
</evidence>
<dbReference type="EMBL" id="JBEHCU010006729">
    <property type="protein sequence ID" value="KAL1396382.1"/>
    <property type="molecule type" value="Genomic_DNA"/>
</dbReference>
<reference evidence="16 17" key="1">
    <citation type="submission" date="2024-05" db="EMBL/GenBank/DDBJ databases">
        <title>Culex pipiens pipiens assembly and annotation.</title>
        <authorList>
            <person name="Alout H."/>
            <person name="Durand T."/>
        </authorList>
    </citation>
    <scope>NUCLEOTIDE SEQUENCE [LARGE SCALE GENOMIC DNA]</scope>
    <source>
        <strain evidence="16">HA-2024</strain>
        <tissue evidence="16">Whole body</tissue>
    </source>
</reference>
<dbReference type="InterPro" id="IPR011059">
    <property type="entry name" value="Metal-dep_hydrolase_composite"/>
</dbReference>
<dbReference type="Gene3D" id="2.10.90.10">
    <property type="entry name" value="Cystine-knot cytokines"/>
    <property type="match status" value="1"/>
</dbReference>
<dbReference type="InterPro" id="IPR002195">
    <property type="entry name" value="Dihydroorotase_CS"/>
</dbReference>
<comment type="subunit">
    <text evidence="6">Homotetramer.</text>
</comment>
<keyword evidence="17" id="KW-1185">Reference proteome</keyword>
<evidence type="ECO:0000256" key="7">
    <source>
        <dbReference type="ARBA" id="ARBA00012863"/>
    </source>
</evidence>
<dbReference type="GO" id="GO:0005576">
    <property type="term" value="C:extracellular region"/>
    <property type="evidence" value="ECO:0007669"/>
    <property type="project" value="UniProtKB-SubCell"/>
</dbReference>
<dbReference type="InterPro" id="IPR029034">
    <property type="entry name" value="Cystine-knot_cytokine"/>
</dbReference>
<sequence length="939" mass="105098">MDTLYVSNRIFLNSDQRPELFAGGILVSGIDGKVSKIFDTPKEVQDYLIENEVDMYDFGDLVVMPGLIDSHVHINEPGRTEWEGFYTATKAAAAGGFTTICDMPLNSIPPTTTMANLRTKVNAARGKIFVDVAFWGGVVPGNADELREMIYAGVVGFKCFLCPSGVDEFGHVSESDLHVALRKMEGTGSVLAFHAEVECKGHQDHAPDVNPKKYQSFLQSRPDQMEAEAIDLVAKLSQQYDVPCHIVHLSAARALPSIRTARANGARLTVETCHHYLSIAAEDIPDAHTEYKCCPPIRARSNQELLWQAVCDGDINMVVSDHSPSTPGMKLLTSGSKNRGDFLKAWGGISSVQFGLPLFWTNCQRYGLQIPDLVRLLCTEPAKMCGLDSVKGRLEVGYDGDVCVWDPEDTFTVTRDIIEFQNKANPYMDRKLRGVVHASFIRGYPVYRLTEKFGAPTGNILLKKVSRLHRSHDFGIEGGGEHPKFETGSTKSYKMSNLYHILSFFVLVGLSRGNREHKVHNIVLYPDKHSWCSMQNISQVISNPGCKQVTIENNVCVGACFSYSIPHTEPSDPGEVIGPYCDSCQPSETSWHHVTLDCSEGASANGGSDDESKPTILVKRVQIIKNCSCTACEKQTHKKHHHQHQDHQQQQHFQVTQVPSTTASLIQNDIPEMLEVVPYSENDTETVQHSPVHAHQSGGHGTTYLQQHQLNHYEHNSRTDNVKKLLHQKITTLLKSIEETNSKHDREQLIEMIKLIKGSSDRNWDDLMESLQSENSILDFEKLRAELEVEEDPEFHPKPMTPEQRDHERLLKHQFDILNHHPQSQESLESQEHPKHHHHVAGERMLDDHHHLERGPHGALIIAPDEADDEVSRNYGHEIKQKINIHPHELKPNHAGAILTYDNHHSEQKGGHGGAGHAAAGHHHGHHRHRDEPSGGEQN</sequence>
<dbReference type="SUPFAM" id="SSF51556">
    <property type="entry name" value="Metallo-dependent hydrolases"/>
    <property type="match status" value="1"/>
</dbReference>
<keyword evidence="12" id="KW-0862">Zinc</keyword>
<evidence type="ECO:0000256" key="9">
    <source>
        <dbReference type="ARBA" id="ARBA00022723"/>
    </source>
</evidence>
<evidence type="ECO:0000256" key="13">
    <source>
        <dbReference type="ARBA" id="ARBA00023157"/>
    </source>
</evidence>
<evidence type="ECO:0000256" key="4">
    <source>
        <dbReference type="ARBA" id="ARBA00004968"/>
    </source>
</evidence>
<dbReference type="InterPro" id="IPR017593">
    <property type="entry name" value="Allantoinase"/>
</dbReference>
<dbReference type="PROSITE" id="PS01137">
    <property type="entry name" value="TATD_1"/>
    <property type="match status" value="1"/>
</dbReference>
<comment type="subcellular location">
    <subcellularLocation>
        <location evidence="3">Secreted</location>
    </subcellularLocation>
</comment>
<evidence type="ECO:0000313" key="17">
    <source>
        <dbReference type="Proteomes" id="UP001562425"/>
    </source>
</evidence>
<keyword evidence="13" id="KW-1015">Disulfide bond</keyword>
<dbReference type="PANTHER" id="PTHR43668">
    <property type="entry name" value="ALLANTOINASE"/>
    <property type="match status" value="1"/>
</dbReference>
<dbReference type="GO" id="GO:0046872">
    <property type="term" value="F:metal ion binding"/>
    <property type="evidence" value="ECO:0007669"/>
    <property type="project" value="UniProtKB-KW"/>
</dbReference>
<dbReference type="Proteomes" id="UP001562425">
    <property type="component" value="Unassembled WGS sequence"/>
</dbReference>
<keyword evidence="11" id="KW-0378">Hydrolase</keyword>
<dbReference type="InterPro" id="IPR018228">
    <property type="entry name" value="DNase_TatD-rel_CS"/>
</dbReference>
<dbReference type="InterPro" id="IPR006680">
    <property type="entry name" value="Amidohydro-rel"/>
</dbReference>
<dbReference type="AlphaFoldDB" id="A0ABD1DBD1"/>
<dbReference type="SUPFAM" id="SSF51338">
    <property type="entry name" value="Composite domain of metallo-dependent hydrolases"/>
    <property type="match status" value="1"/>
</dbReference>
<evidence type="ECO:0000256" key="5">
    <source>
        <dbReference type="ARBA" id="ARBA00010368"/>
    </source>
</evidence>
<protein>
    <recommendedName>
        <fullName evidence="7">allantoinase</fullName>
        <ecNumber evidence="7">3.5.2.5</ecNumber>
    </recommendedName>
</protein>
<dbReference type="InterPro" id="IPR004133">
    <property type="entry name" value="DAN_dom"/>
</dbReference>
<evidence type="ECO:0000313" key="16">
    <source>
        <dbReference type="EMBL" id="KAL1396382.1"/>
    </source>
</evidence>
<accession>A0ABD1DBD1</accession>
<evidence type="ECO:0000256" key="10">
    <source>
        <dbReference type="ARBA" id="ARBA00022729"/>
    </source>
</evidence>
<gene>
    <name evidence="16" type="ORF">pipiens_010545</name>
</gene>